<evidence type="ECO:0000313" key="1">
    <source>
        <dbReference type="EMBL" id="SCW03354.1"/>
    </source>
</evidence>
<dbReference type="Proteomes" id="UP000190831">
    <property type="component" value="Chromosome G"/>
</dbReference>
<dbReference type="Gene3D" id="3.40.30.10">
    <property type="entry name" value="Glutaredoxin"/>
    <property type="match status" value="1"/>
</dbReference>
<gene>
    <name evidence="1" type="ORF">LAFE_0G08570G</name>
</gene>
<name>A0A1G4MHN2_LACFM</name>
<dbReference type="AlphaFoldDB" id="A0A1G4MHN2"/>
<dbReference type="OrthoDB" id="4035655at2759"/>
<evidence type="ECO:0000313" key="2">
    <source>
        <dbReference type="Proteomes" id="UP000190831"/>
    </source>
</evidence>
<dbReference type="STRING" id="4955.A0A1G4MHN2"/>
<reference evidence="1 2" key="1">
    <citation type="submission" date="2016-03" db="EMBL/GenBank/DDBJ databases">
        <authorList>
            <person name="Devillers H."/>
        </authorList>
    </citation>
    <scope>NUCLEOTIDE SEQUENCE [LARGE SCALE GENOMIC DNA]</scope>
    <source>
        <strain evidence="1">CBS 6772</strain>
    </source>
</reference>
<proteinExistence type="predicted"/>
<protein>
    <submittedName>
        <fullName evidence="1">LAFE_0G08570g1_1</fullName>
    </submittedName>
</protein>
<accession>A0A1G4MHN2</accession>
<sequence length="257" mass="26843">MGHKLQRKVTGSRGSRVVSSTLALLAILLFVLYTAGDFSELFAALAGDSSDDSQSVQAMISNIKLEIESSSSMGAAAGGGARRAAPASATAISSAVSAASVASVASAASQQLVGTNVVHGPTNFKHCNADFDPAHNFQEILNTSPVVLFVNADADSRDLKSLLSTEYEISPAPSVVDLDKHSCGSQLDAYIRKHALRSVSPQVSQPPYLLVNGRSVINRGLRADVLEPHDDGVLLDKLKKIAGTEVMVSRTNAPSNS</sequence>
<dbReference type="EMBL" id="LT598486">
    <property type="protein sequence ID" value="SCW03354.1"/>
    <property type="molecule type" value="Genomic_DNA"/>
</dbReference>
<keyword evidence="2" id="KW-1185">Reference proteome</keyword>
<organism evidence="1 2">
    <name type="scientific">Lachancea fermentati</name>
    <name type="common">Zygosaccharomyces fermentati</name>
    <dbReference type="NCBI Taxonomy" id="4955"/>
    <lineage>
        <taxon>Eukaryota</taxon>
        <taxon>Fungi</taxon>
        <taxon>Dikarya</taxon>
        <taxon>Ascomycota</taxon>
        <taxon>Saccharomycotina</taxon>
        <taxon>Saccharomycetes</taxon>
        <taxon>Saccharomycetales</taxon>
        <taxon>Saccharomycetaceae</taxon>
        <taxon>Lachancea</taxon>
    </lineage>
</organism>
<dbReference type="OMA" id="ETYIRYY"/>